<dbReference type="Proteomes" id="UP001597109">
    <property type="component" value="Unassembled WGS sequence"/>
</dbReference>
<dbReference type="Gene3D" id="3.30.750.24">
    <property type="entry name" value="STAS domain"/>
    <property type="match status" value="1"/>
</dbReference>
<feature type="domain" description="STAS" evidence="1">
    <location>
        <begin position="141"/>
        <end position="237"/>
    </location>
</feature>
<evidence type="ECO:0000313" key="2">
    <source>
        <dbReference type="EMBL" id="MFD1031272.1"/>
    </source>
</evidence>
<dbReference type="InterPro" id="IPR002645">
    <property type="entry name" value="STAS_dom"/>
</dbReference>
<dbReference type="PANTHER" id="PTHR33745">
    <property type="entry name" value="RSBT ANTAGONIST PROTEIN RSBS-RELATED"/>
    <property type="match status" value="1"/>
</dbReference>
<accession>A0ABW3LAV3</accession>
<evidence type="ECO:0000259" key="1">
    <source>
        <dbReference type="PROSITE" id="PS50801"/>
    </source>
</evidence>
<keyword evidence="3" id="KW-1185">Reference proteome</keyword>
<dbReference type="EMBL" id="JBHTKI010000008">
    <property type="protein sequence ID" value="MFD1031272.1"/>
    <property type="molecule type" value="Genomic_DNA"/>
</dbReference>
<sequence length="255" mass="28676">MTSTSPFDSWPLPAYQLNNKLEIVESSEAADSMFGKTNNFLELLDEGSIAKARNFLQSSNISGPVELDFKFSEGNLKLCDLFCKRDSEFILNVIVVPKDDRVSKIADQLSNLRSRLQETNYDLLQEKEQTDKLLQRVNELSAPTIELGEGNLLIPLFGDLDSAKIEAIRDHILKDVYEKNAETVILDLTAMDKISPEGMEYLSSLFQTFKVMGIGNIITGINPHHAKELHAIRSTIDMHFEASLAKVLSERRLVN</sequence>
<dbReference type="RefSeq" id="WP_144837962.1">
    <property type="nucleotide sequence ID" value="NZ_JBHTKI010000008.1"/>
</dbReference>
<reference evidence="3" key="1">
    <citation type="journal article" date="2019" name="Int. J. Syst. Evol. Microbiol.">
        <title>The Global Catalogue of Microorganisms (GCM) 10K type strain sequencing project: providing services to taxonomists for standard genome sequencing and annotation.</title>
        <authorList>
            <consortium name="The Broad Institute Genomics Platform"/>
            <consortium name="The Broad Institute Genome Sequencing Center for Infectious Disease"/>
            <person name="Wu L."/>
            <person name="Ma J."/>
        </authorList>
    </citation>
    <scope>NUCLEOTIDE SEQUENCE [LARGE SCALE GENOMIC DNA]</scope>
    <source>
        <strain evidence="3">CCUG 56756</strain>
    </source>
</reference>
<name>A0ABW3LAV3_9BACL</name>
<comment type="caution">
    <text evidence="2">The sequence shown here is derived from an EMBL/GenBank/DDBJ whole genome shotgun (WGS) entry which is preliminary data.</text>
</comment>
<protein>
    <submittedName>
        <fullName evidence="2">STAS domain-containing protein</fullName>
    </submittedName>
</protein>
<dbReference type="Pfam" id="PF01740">
    <property type="entry name" value="STAS"/>
    <property type="match status" value="1"/>
</dbReference>
<evidence type="ECO:0000313" key="3">
    <source>
        <dbReference type="Proteomes" id="UP001597109"/>
    </source>
</evidence>
<gene>
    <name evidence="2" type="ORF">ACFQ1X_07460</name>
</gene>
<dbReference type="CDD" id="cd07041">
    <property type="entry name" value="STAS_RsbR_RsbS_like"/>
    <property type="match status" value="1"/>
</dbReference>
<dbReference type="InterPro" id="IPR036513">
    <property type="entry name" value="STAS_dom_sf"/>
</dbReference>
<dbReference type="PANTHER" id="PTHR33745:SF1">
    <property type="entry name" value="RSBT ANTAGONIST PROTEIN RSBS"/>
    <property type="match status" value="1"/>
</dbReference>
<dbReference type="InterPro" id="IPR051932">
    <property type="entry name" value="Bact_StressResp_Reg"/>
</dbReference>
<dbReference type="SUPFAM" id="SSF52091">
    <property type="entry name" value="SpoIIaa-like"/>
    <property type="match status" value="1"/>
</dbReference>
<dbReference type="PROSITE" id="PS50801">
    <property type="entry name" value="STAS"/>
    <property type="match status" value="1"/>
</dbReference>
<organism evidence="2 3">
    <name type="scientific">Metaplanococcus flavidus</name>
    <dbReference type="NCBI Taxonomy" id="569883"/>
    <lineage>
        <taxon>Bacteria</taxon>
        <taxon>Bacillati</taxon>
        <taxon>Bacillota</taxon>
        <taxon>Bacilli</taxon>
        <taxon>Bacillales</taxon>
        <taxon>Caryophanaceae</taxon>
        <taxon>Metaplanococcus</taxon>
    </lineage>
</organism>
<proteinExistence type="predicted"/>